<feature type="region of interest" description="Disordered" evidence="6">
    <location>
        <begin position="1"/>
        <end position="38"/>
    </location>
</feature>
<dbReference type="OrthoDB" id="3535301at2"/>
<evidence type="ECO:0000256" key="1">
    <source>
        <dbReference type="ARBA" id="ARBA00004162"/>
    </source>
</evidence>
<proteinExistence type="predicted"/>
<protein>
    <submittedName>
        <fullName evidence="9">Phage shock protein C (PspC) family protein</fullName>
    </submittedName>
</protein>
<keyword evidence="10" id="KW-1185">Reference proteome</keyword>
<accession>A0A1I2DJM1</accession>
<dbReference type="Pfam" id="PF04024">
    <property type="entry name" value="PspC"/>
    <property type="match status" value="1"/>
</dbReference>
<comment type="subcellular location">
    <subcellularLocation>
        <location evidence="1">Cell membrane</location>
        <topology evidence="1">Single-pass membrane protein</topology>
    </subcellularLocation>
</comment>
<dbReference type="AlphaFoldDB" id="A0A1I2DJM1"/>
<dbReference type="InterPro" id="IPR052027">
    <property type="entry name" value="PspC"/>
</dbReference>
<feature type="transmembrane region" description="Helical" evidence="7">
    <location>
        <begin position="293"/>
        <end position="310"/>
    </location>
</feature>
<dbReference type="EMBL" id="FONG01000005">
    <property type="protein sequence ID" value="SFE80815.1"/>
    <property type="molecule type" value="Genomic_DNA"/>
</dbReference>
<feature type="compositionally biased region" description="Basic and acidic residues" evidence="6">
    <location>
        <begin position="437"/>
        <end position="450"/>
    </location>
</feature>
<evidence type="ECO:0000256" key="3">
    <source>
        <dbReference type="ARBA" id="ARBA00022692"/>
    </source>
</evidence>
<feature type="transmembrane region" description="Helical" evidence="7">
    <location>
        <begin position="110"/>
        <end position="129"/>
    </location>
</feature>
<keyword evidence="4 7" id="KW-1133">Transmembrane helix</keyword>
<keyword evidence="2" id="KW-1003">Cell membrane</keyword>
<evidence type="ECO:0000259" key="8">
    <source>
        <dbReference type="Pfam" id="PF04024"/>
    </source>
</evidence>
<keyword evidence="5 7" id="KW-0472">Membrane</keyword>
<dbReference type="PANTHER" id="PTHR33885:SF3">
    <property type="entry name" value="PHAGE SHOCK PROTEIN C"/>
    <property type="match status" value="1"/>
</dbReference>
<dbReference type="PANTHER" id="PTHR33885">
    <property type="entry name" value="PHAGE SHOCK PROTEIN C"/>
    <property type="match status" value="1"/>
</dbReference>
<evidence type="ECO:0000256" key="6">
    <source>
        <dbReference type="SAM" id="MobiDB-lite"/>
    </source>
</evidence>
<name>A0A1I2DJM1_9ACTN</name>
<evidence type="ECO:0000313" key="10">
    <source>
        <dbReference type="Proteomes" id="UP000199323"/>
    </source>
</evidence>
<evidence type="ECO:0000256" key="7">
    <source>
        <dbReference type="SAM" id="Phobius"/>
    </source>
</evidence>
<evidence type="ECO:0000256" key="2">
    <source>
        <dbReference type="ARBA" id="ARBA00022475"/>
    </source>
</evidence>
<evidence type="ECO:0000256" key="4">
    <source>
        <dbReference type="ARBA" id="ARBA00022989"/>
    </source>
</evidence>
<keyword evidence="3 7" id="KW-0812">Transmembrane</keyword>
<feature type="transmembrane region" description="Helical" evidence="7">
    <location>
        <begin position="135"/>
        <end position="152"/>
    </location>
</feature>
<evidence type="ECO:0000313" key="9">
    <source>
        <dbReference type="EMBL" id="SFE80815.1"/>
    </source>
</evidence>
<dbReference type="InterPro" id="IPR007168">
    <property type="entry name" value="Phageshock_PspC_N"/>
</dbReference>
<evidence type="ECO:0000256" key="5">
    <source>
        <dbReference type="ARBA" id="ARBA00023136"/>
    </source>
</evidence>
<dbReference type="STRING" id="380248.SAMN05216251_105269"/>
<dbReference type="GO" id="GO:0005886">
    <property type="term" value="C:plasma membrane"/>
    <property type="evidence" value="ECO:0007669"/>
    <property type="project" value="UniProtKB-SubCell"/>
</dbReference>
<feature type="domain" description="Phage shock protein PspC N-terminal" evidence="8">
    <location>
        <begin position="35"/>
        <end position="92"/>
    </location>
</feature>
<dbReference type="Proteomes" id="UP000199323">
    <property type="component" value="Unassembled WGS sequence"/>
</dbReference>
<feature type="transmembrane region" description="Helical" evidence="7">
    <location>
        <begin position="62"/>
        <end position="89"/>
    </location>
</feature>
<gene>
    <name evidence="9" type="ORF">SAMN05216251_105269</name>
</gene>
<feature type="transmembrane region" description="Helical" evidence="7">
    <location>
        <begin position="233"/>
        <end position="258"/>
    </location>
</feature>
<reference evidence="9 10" key="1">
    <citation type="submission" date="2016-10" db="EMBL/GenBank/DDBJ databases">
        <authorList>
            <person name="de Groot N.N."/>
        </authorList>
    </citation>
    <scope>NUCLEOTIDE SEQUENCE [LARGE SCALE GENOMIC DNA]</scope>
    <source>
        <strain evidence="9 10">CGMCC 4.3510</strain>
    </source>
</reference>
<feature type="region of interest" description="Disordered" evidence="6">
    <location>
        <begin position="176"/>
        <end position="195"/>
    </location>
</feature>
<feature type="transmembrane region" description="Helical" evidence="7">
    <location>
        <begin position="264"/>
        <end position="286"/>
    </location>
</feature>
<sequence>MTDQPPQKPGSTRADPGLGRRPAAADGGEDTAPRRRLTRGRDHKVLAGVCDGAGRYFDVDPVIFRIVLAVLSLTGGIGLIVYGMGWLVVPQEGERQSEAQRLLSGRIEGAPLTAVLMALVGCGLYASMLDNGDDQAFSLILLAATAGAIYWNQLRRRQAAGPAAASSVTASAVVDAPPAVQAPPEPGGSSSWWRDPLGKEPSYLWGPDDGPYGDEDKAAWRERKRTARKKESSWAFGLAVFLLVITAGAVGTGVAWPYQVPNVAVEIGLIAVLGVFGVAFVVASFLGRARGGTVFFALVTLAGLIGTASLPHDRAGWEVTWRPTTAAAVQDSYQRNTGSGTFDLTALALDGRTVSTRLRVHVGEVVIKLPEDATVVLTYHVAVGDVLLQGDSHTGVNVKNEKDKPVIFAPPPGTLSTGTVIIDADVAVGYVRIDRSQPKDTGRAPVKETGRPAAGTGAREAVNR</sequence>
<feature type="region of interest" description="Disordered" evidence="6">
    <location>
        <begin position="437"/>
        <end position="464"/>
    </location>
</feature>
<dbReference type="RefSeq" id="WP_093713269.1">
    <property type="nucleotide sequence ID" value="NZ_FONG01000005.1"/>
</dbReference>
<organism evidence="9 10">
    <name type="scientific">Actinacidiphila alni</name>
    <dbReference type="NCBI Taxonomy" id="380248"/>
    <lineage>
        <taxon>Bacteria</taxon>
        <taxon>Bacillati</taxon>
        <taxon>Actinomycetota</taxon>
        <taxon>Actinomycetes</taxon>
        <taxon>Kitasatosporales</taxon>
        <taxon>Streptomycetaceae</taxon>
        <taxon>Actinacidiphila</taxon>
    </lineage>
</organism>